<protein>
    <submittedName>
        <fullName evidence="2">AIG2 family protein</fullName>
    </submittedName>
</protein>
<accession>A0A2X3KGJ5</accession>
<evidence type="ECO:0000313" key="2">
    <source>
        <dbReference type="EMBL" id="SQD07243.1"/>
    </source>
</evidence>
<dbReference type="Gene3D" id="3.10.490.10">
    <property type="entry name" value="Gamma-glutamyl cyclotransferase-like"/>
    <property type="match status" value="1"/>
</dbReference>
<sequence>MRIFVYGSLRHKQGNSHWMTNAQLLGDFSIDNYQLYSLGHYPAQFRGTEQYTVKFIVLTTPRWPNLMPCAPGAVNTRAS</sequence>
<gene>
    <name evidence="2" type="primary">ytfP</name>
    <name evidence="2" type="ORF">NCTC8009_07864</name>
</gene>
<dbReference type="InterPro" id="IPR009288">
    <property type="entry name" value="AIG2-like_dom"/>
</dbReference>
<proteinExistence type="predicted"/>
<organism evidence="2 3">
    <name type="scientific">Escherichia coli</name>
    <dbReference type="NCBI Taxonomy" id="562"/>
    <lineage>
        <taxon>Bacteria</taxon>
        <taxon>Pseudomonadati</taxon>
        <taxon>Pseudomonadota</taxon>
        <taxon>Gammaproteobacteria</taxon>
        <taxon>Enterobacterales</taxon>
        <taxon>Enterobacteriaceae</taxon>
        <taxon>Escherichia</taxon>
    </lineage>
</organism>
<reference evidence="2 3" key="1">
    <citation type="submission" date="2018-06" db="EMBL/GenBank/DDBJ databases">
        <authorList>
            <consortium name="Pathogen Informatics"/>
            <person name="Doyle S."/>
        </authorList>
    </citation>
    <scope>NUCLEOTIDE SEQUENCE [LARGE SCALE GENOMIC DNA]</scope>
    <source>
        <strain evidence="2 3">NCTC8009</strain>
    </source>
</reference>
<dbReference type="InterPro" id="IPR036568">
    <property type="entry name" value="GGCT-like_sf"/>
</dbReference>
<dbReference type="InterPro" id="IPR013024">
    <property type="entry name" value="GGCT-like"/>
</dbReference>
<dbReference type="SUPFAM" id="SSF110857">
    <property type="entry name" value="Gamma-glutamyl cyclotransferase-like"/>
    <property type="match status" value="1"/>
</dbReference>
<dbReference type="Pfam" id="PF06094">
    <property type="entry name" value="GGACT"/>
    <property type="match status" value="1"/>
</dbReference>
<feature type="domain" description="Gamma-glutamylcyclotransferase AIG2-like" evidence="1">
    <location>
        <begin position="3"/>
        <end position="53"/>
    </location>
</feature>
<evidence type="ECO:0000259" key="1">
    <source>
        <dbReference type="Pfam" id="PF06094"/>
    </source>
</evidence>
<dbReference type="AlphaFoldDB" id="A0A2X3KGJ5"/>
<name>A0A2X3KGJ5_ECOLX</name>
<dbReference type="EMBL" id="UARW01000010">
    <property type="protein sequence ID" value="SQD07243.1"/>
    <property type="molecule type" value="Genomic_DNA"/>
</dbReference>
<evidence type="ECO:0000313" key="3">
    <source>
        <dbReference type="Proteomes" id="UP000250991"/>
    </source>
</evidence>
<dbReference type="Proteomes" id="UP000250991">
    <property type="component" value="Unassembled WGS sequence"/>
</dbReference>
<dbReference type="CDD" id="cd06661">
    <property type="entry name" value="GGCT_like"/>
    <property type="match status" value="1"/>
</dbReference>
<dbReference type="STRING" id="585034.ECIAI1_4455"/>